<evidence type="ECO:0000313" key="2">
    <source>
        <dbReference type="EMBL" id="CAL1572318.1"/>
    </source>
</evidence>
<evidence type="ECO:0000256" key="1">
    <source>
        <dbReference type="SAM" id="MobiDB-lite"/>
    </source>
</evidence>
<evidence type="ECO:0000313" key="3">
    <source>
        <dbReference type="Proteomes" id="UP001497482"/>
    </source>
</evidence>
<feature type="compositionally biased region" description="Polar residues" evidence="1">
    <location>
        <begin position="20"/>
        <end position="33"/>
    </location>
</feature>
<dbReference type="AlphaFoldDB" id="A0AAV2J7V2"/>
<dbReference type="EMBL" id="OZ035832">
    <property type="protein sequence ID" value="CAL1572318.1"/>
    <property type="molecule type" value="Genomic_DNA"/>
</dbReference>
<gene>
    <name evidence="2" type="ORF">KC01_LOCUS4358</name>
</gene>
<dbReference type="Proteomes" id="UP001497482">
    <property type="component" value="Chromosome 10"/>
</dbReference>
<reference evidence="2 3" key="1">
    <citation type="submission" date="2024-04" db="EMBL/GenBank/DDBJ databases">
        <authorList>
            <person name="Waldvogel A.-M."/>
            <person name="Schoenle A."/>
        </authorList>
    </citation>
    <scope>NUCLEOTIDE SEQUENCE [LARGE SCALE GENOMIC DNA]</scope>
</reference>
<keyword evidence="3" id="KW-1185">Reference proteome</keyword>
<protein>
    <submittedName>
        <fullName evidence="2">Uncharacterized protein</fullName>
    </submittedName>
</protein>
<feature type="region of interest" description="Disordered" evidence="1">
    <location>
        <begin position="20"/>
        <end position="41"/>
    </location>
</feature>
<accession>A0AAV2J7V2</accession>
<organism evidence="2 3">
    <name type="scientific">Knipowitschia caucasica</name>
    <name type="common">Caucasian dwarf goby</name>
    <name type="synonym">Pomatoschistus caucasicus</name>
    <dbReference type="NCBI Taxonomy" id="637954"/>
    <lineage>
        <taxon>Eukaryota</taxon>
        <taxon>Metazoa</taxon>
        <taxon>Chordata</taxon>
        <taxon>Craniata</taxon>
        <taxon>Vertebrata</taxon>
        <taxon>Euteleostomi</taxon>
        <taxon>Actinopterygii</taxon>
        <taxon>Neopterygii</taxon>
        <taxon>Teleostei</taxon>
        <taxon>Neoteleostei</taxon>
        <taxon>Acanthomorphata</taxon>
        <taxon>Gobiaria</taxon>
        <taxon>Gobiiformes</taxon>
        <taxon>Gobioidei</taxon>
        <taxon>Gobiidae</taxon>
        <taxon>Gobiinae</taxon>
        <taxon>Knipowitschia</taxon>
    </lineage>
</organism>
<sequence>MSLLLSPVLPDTAAAPVESLNTSSHFHSSTSDRTLPPQGENKPYLRVWRQETEGHVQPVAWGPTVVQPVAWGPTVVQPVAWGPTVVKPVAWGPTVVQPVAWGPTVVQPVAWGPTVVLCGPLS</sequence>
<proteinExistence type="predicted"/>
<name>A0AAV2J7V2_KNICA</name>